<dbReference type="OrthoDB" id="5517693at2"/>
<organism evidence="2 3">
    <name type="scientific">Nocardioides marmorisolisilvae</name>
    <dbReference type="NCBI Taxonomy" id="1542737"/>
    <lineage>
        <taxon>Bacteria</taxon>
        <taxon>Bacillati</taxon>
        <taxon>Actinomycetota</taxon>
        <taxon>Actinomycetes</taxon>
        <taxon>Propionibacteriales</taxon>
        <taxon>Nocardioidaceae</taxon>
        <taxon>Nocardioides</taxon>
    </lineage>
</organism>
<dbReference type="Pfam" id="PF13338">
    <property type="entry name" value="AbiEi_4"/>
    <property type="match status" value="1"/>
</dbReference>
<accession>A0A3N0DV58</accession>
<gene>
    <name evidence="2" type="ORF">EFL95_11070</name>
</gene>
<dbReference type="EMBL" id="RJSG01000002">
    <property type="protein sequence ID" value="RNL79515.1"/>
    <property type="molecule type" value="Genomic_DNA"/>
</dbReference>
<sequence>MQSSLHPSALLEPFTPAMAARAGIGRSALERLLRQGRIIRVLRGVYLDAEVDPDRSLRARALALVVGRRHLVVDRTAAWVHGGERIEPAARTAVPLDLHGRRRHLGGELPLGPQDVVRLGPVRVTSPLRTALDVARRLAPDRALAALDGMLRSGSLEHRRLLAAAGSLLGQPGATQGRELIAMADARAVDGAESVLRLCWLNARMPTPVPGLVVNGHRLALALPTQRFAVSLEDVPAFVDWPAQEWRVLALDRGRVLAGDRGYLSEHLEREFHQHLLSAVHGLNV</sequence>
<dbReference type="InterPro" id="IPR025159">
    <property type="entry name" value="AbiEi_N"/>
</dbReference>
<protein>
    <recommendedName>
        <fullName evidence="1">AbiEi antitoxin N-terminal domain-containing protein</fullName>
    </recommendedName>
</protein>
<dbReference type="AlphaFoldDB" id="A0A3N0DV58"/>
<evidence type="ECO:0000313" key="2">
    <source>
        <dbReference type="EMBL" id="RNL79515.1"/>
    </source>
</evidence>
<reference evidence="2 3" key="1">
    <citation type="submission" date="2018-11" db="EMBL/GenBank/DDBJ databases">
        <authorList>
            <person name="Li F."/>
        </authorList>
    </citation>
    <scope>NUCLEOTIDE SEQUENCE [LARGE SCALE GENOMIC DNA]</scope>
    <source>
        <strain evidence="2 3">KIS18-7</strain>
    </source>
</reference>
<proteinExistence type="predicted"/>
<dbReference type="Proteomes" id="UP000277094">
    <property type="component" value="Unassembled WGS sequence"/>
</dbReference>
<comment type="caution">
    <text evidence="2">The sequence shown here is derived from an EMBL/GenBank/DDBJ whole genome shotgun (WGS) entry which is preliminary data.</text>
</comment>
<name>A0A3N0DV58_9ACTN</name>
<evidence type="ECO:0000259" key="1">
    <source>
        <dbReference type="Pfam" id="PF13338"/>
    </source>
</evidence>
<evidence type="ECO:0000313" key="3">
    <source>
        <dbReference type="Proteomes" id="UP000277094"/>
    </source>
</evidence>
<feature type="domain" description="AbiEi antitoxin N-terminal" evidence="1">
    <location>
        <begin position="14"/>
        <end position="47"/>
    </location>
</feature>
<dbReference type="RefSeq" id="WP_123234017.1">
    <property type="nucleotide sequence ID" value="NZ_RJSG01000002.1"/>
</dbReference>
<keyword evidence="3" id="KW-1185">Reference proteome</keyword>